<dbReference type="Proteomes" id="UP000019151">
    <property type="component" value="Chromosome"/>
</dbReference>
<evidence type="ECO:0000256" key="3">
    <source>
        <dbReference type="SAM" id="MobiDB-lite"/>
    </source>
</evidence>
<keyword evidence="4" id="KW-0812">Transmembrane</keyword>
<dbReference type="eggNOG" id="COG0457">
    <property type="taxonomic scope" value="Bacteria"/>
</dbReference>
<dbReference type="InterPro" id="IPR001867">
    <property type="entry name" value="OmpR/PhoB-type_DNA-bd"/>
</dbReference>
<dbReference type="HOGENOM" id="CLU_300115_0_0_0"/>
<dbReference type="InterPro" id="IPR005158">
    <property type="entry name" value="BTAD"/>
</dbReference>
<dbReference type="GO" id="GO:0000160">
    <property type="term" value="P:phosphorelay signal transduction system"/>
    <property type="evidence" value="ECO:0007669"/>
    <property type="project" value="InterPro"/>
</dbReference>
<evidence type="ECO:0000259" key="6">
    <source>
        <dbReference type="SMART" id="SM01043"/>
    </source>
</evidence>
<dbReference type="AlphaFoldDB" id="W0RDN7"/>
<protein>
    <submittedName>
        <fullName evidence="7">Transcriptional activator domain-containing protein</fullName>
    </submittedName>
</protein>
<feature type="region of interest" description="Disordered" evidence="3">
    <location>
        <begin position="239"/>
        <end position="272"/>
    </location>
</feature>
<keyword evidence="4" id="KW-0472">Membrane</keyword>
<proteinExistence type="inferred from homology"/>
<reference evidence="7 8" key="1">
    <citation type="journal article" date="2014" name="Genome Announc.">
        <title>Genome Sequence and Methylome of Soil Bacterium Gemmatirosa kalamazoonensis KBS708T, a Member of the Rarely Cultivated Gemmatimonadetes Phylum.</title>
        <authorList>
            <person name="Debruyn J.M."/>
            <person name="Radosevich M."/>
            <person name="Wommack K.E."/>
            <person name="Polson S.W."/>
            <person name="Hauser L.J."/>
            <person name="Fawaz M.N."/>
            <person name="Korlach J."/>
            <person name="Tsai Y.C."/>
        </authorList>
    </citation>
    <scope>NUCLEOTIDE SEQUENCE [LARGE SCALE GENOMIC DNA]</scope>
    <source>
        <strain evidence="7 8">KBS708</strain>
    </source>
</reference>
<name>W0RDN7_9BACT</name>
<dbReference type="PATRIC" id="fig|861299.3.peg.1034"/>
<keyword evidence="2" id="KW-0238">DNA-binding</keyword>
<dbReference type="STRING" id="861299.J421_1020"/>
<dbReference type="InterPro" id="IPR011990">
    <property type="entry name" value="TPR-like_helical_dom_sf"/>
</dbReference>
<keyword evidence="4" id="KW-1133">Transmembrane helix</keyword>
<dbReference type="SMART" id="SM00862">
    <property type="entry name" value="Trans_reg_C"/>
    <property type="match status" value="1"/>
</dbReference>
<dbReference type="InterPro" id="IPR016032">
    <property type="entry name" value="Sig_transdc_resp-reg_C-effctor"/>
</dbReference>
<dbReference type="InParanoid" id="W0RDN7"/>
<dbReference type="SUPFAM" id="SSF46894">
    <property type="entry name" value="C-terminal effector domain of the bipartite response regulators"/>
    <property type="match status" value="1"/>
</dbReference>
<evidence type="ECO:0000256" key="1">
    <source>
        <dbReference type="ARBA" id="ARBA00005820"/>
    </source>
</evidence>
<dbReference type="SUPFAM" id="SSF48452">
    <property type="entry name" value="TPR-like"/>
    <property type="match status" value="3"/>
</dbReference>
<feature type="transmembrane region" description="Helical" evidence="4">
    <location>
        <begin position="278"/>
        <end position="300"/>
    </location>
</feature>
<evidence type="ECO:0000256" key="4">
    <source>
        <dbReference type="SAM" id="Phobius"/>
    </source>
</evidence>
<dbReference type="InterPro" id="IPR051677">
    <property type="entry name" value="AfsR-DnrI-RedD_regulator"/>
</dbReference>
<dbReference type="Gene3D" id="1.25.40.10">
    <property type="entry name" value="Tetratricopeptide repeat domain"/>
    <property type="match status" value="3"/>
</dbReference>
<gene>
    <name evidence="7" type="ORF">J421_1020</name>
</gene>
<organism evidence="7 8">
    <name type="scientific">Gemmatirosa kalamazoonensis</name>
    <dbReference type="NCBI Taxonomy" id="861299"/>
    <lineage>
        <taxon>Bacteria</taxon>
        <taxon>Pseudomonadati</taxon>
        <taxon>Gemmatimonadota</taxon>
        <taxon>Gemmatimonadia</taxon>
        <taxon>Gemmatimonadales</taxon>
        <taxon>Gemmatimonadaceae</taxon>
        <taxon>Gemmatirosa</taxon>
    </lineage>
</organism>
<dbReference type="GO" id="GO:0006355">
    <property type="term" value="P:regulation of DNA-templated transcription"/>
    <property type="evidence" value="ECO:0007669"/>
    <property type="project" value="InterPro"/>
</dbReference>
<dbReference type="InterPro" id="IPR036388">
    <property type="entry name" value="WH-like_DNA-bd_sf"/>
</dbReference>
<sequence>MRDAAGDEARVLLVQPKRLALFAYLVLKGPDRLTRRDSLLALFWPESADDAARHSLRQAVHGIRQALGSDVIARRGNDAIGVGAGQVWCDAAEFERAVSERRYEDALGLYGGALLDGFHVAGVAPELERWVDGERARLHGMALGCAHALTDDAERVGNLPLALHSARDTVRLAPLDERAFRRLMMLLHATGDRAGALRAYESFAARMAAELEAEPSAETQALADRVRREVAVGGATAVRSEEPARVGSVPPVTSGDVILGEGGGAPPGPRYRSRSRRAAAVAATALVAVGALVAAGAALVTRAHARTPAVLAVGTLRIQARDTSLSPRLVRELLSTDLARLQGIGVVSAERVDELTARDARGDTVRVSDVARRAGATDVVEGILSGGSGHPLRLDVRLVDPAGGIIRGARVLAAADVFALADSTTGWVAALVGQTAPQRPLAEVTSTSLVARRFYDEGLRALNQGDTPAALRLFRAALADDSTFAMAAYYAGVTAQGLVGDAVALPLMAQALRLSRRGPERERLFAATTWAAATNDPRAVATAESLATRYPLEPDGELWLGQALVWAGDRGRAIPHLRNVMARDASTLDAAPNDTARQRLPCRACAALGTLVGAYVEGDSLDLAEREARDWTRRQPANAEAWRTLSDVYELEDRIADALAARREASRRAGRDLADATYRARLAIRTGDFATADRLLTDRAADGELAARVEALWWLAISLRHQGRAAAALGAADRVVALDDSARRSGGHAVDGASPARLLRAAILLQLGRARDAASAFEAVAAAPLGFPADPPLALPGVIARRRAWGLALAATAYAAAGDTTPFGGLADRVAAAGRASAFGRDRRLASYVRGLSYAARHDYTAAEGALRAAIHSPNNGFTRVNLELARVLVAEHRARDAVPVLRAALRGGMEGSNLYVTRTELQDALARAYAAAGEADSARVYRARVDAALGRARPGHS</sequence>
<feature type="domain" description="OmpR/PhoB-type" evidence="5">
    <location>
        <begin position="8"/>
        <end position="80"/>
    </location>
</feature>
<evidence type="ECO:0000313" key="7">
    <source>
        <dbReference type="EMBL" id="AHG88557.1"/>
    </source>
</evidence>
<dbReference type="eggNOG" id="COG3629">
    <property type="taxonomic scope" value="Bacteria"/>
</dbReference>
<accession>W0RDN7</accession>
<feature type="domain" description="Bacterial transcriptional activator" evidence="6">
    <location>
        <begin position="89"/>
        <end position="227"/>
    </location>
</feature>
<dbReference type="PANTHER" id="PTHR35807">
    <property type="entry name" value="TRANSCRIPTIONAL REGULATOR REDD-RELATED"/>
    <property type="match status" value="1"/>
</dbReference>
<dbReference type="Gene3D" id="1.10.10.10">
    <property type="entry name" value="Winged helix-like DNA-binding domain superfamily/Winged helix DNA-binding domain"/>
    <property type="match status" value="1"/>
</dbReference>
<dbReference type="KEGG" id="gba:J421_1020"/>
<dbReference type="GO" id="GO:0003677">
    <property type="term" value="F:DNA binding"/>
    <property type="evidence" value="ECO:0007669"/>
    <property type="project" value="UniProtKB-KW"/>
</dbReference>
<evidence type="ECO:0000313" key="8">
    <source>
        <dbReference type="Proteomes" id="UP000019151"/>
    </source>
</evidence>
<evidence type="ECO:0000256" key="2">
    <source>
        <dbReference type="ARBA" id="ARBA00023125"/>
    </source>
</evidence>
<dbReference type="EMBL" id="CP007128">
    <property type="protein sequence ID" value="AHG88557.1"/>
    <property type="molecule type" value="Genomic_DNA"/>
</dbReference>
<dbReference type="Pfam" id="PF03704">
    <property type="entry name" value="BTAD"/>
    <property type="match status" value="1"/>
</dbReference>
<evidence type="ECO:0000259" key="5">
    <source>
        <dbReference type="SMART" id="SM00862"/>
    </source>
</evidence>
<dbReference type="SMART" id="SM01043">
    <property type="entry name" value="BTAD"/>
    <property type="match status" value="1"/>
</dbReference>
<comment type="similarity">
    <text evidence="1">Belongs to the AfsR/DnrI/RedD regulatory family.</text>
</comment>
<keyword evidence="8" id="KW-1185">Reference proteome</keyword>